<organism evidence="13 14">
    <name type="scientific">Scytonema hofmannii PCC 7110</name>
    <dbReference type="NCBI Taxonomy" id="128403"/>
    <lineage>
        <taxon>Bacteria</taxon>
        <taxon>Bacillati</taxon>
        <taxon>Cyanobacteriota</taxon>
        <taxon>Cyanophyceae</taxon>
        <taxon>Nostocales</taxon>
        <taxon>Scytonemataceae</taxon>
        <taxon>Scytonema</taxon>
    </lineage>
</organism>
<evidence type="ECO:0000259" key="11">
    <source>
        <dbReference type="PROSITE" id="PS50109"/>
    </source>
</evidence>
<dbReference type="InterPro" id="IPR003661">
    <property type="entry name" value="HisK_dim/P_dom"/>
</dbReference>
<sequence length="679" mass="75140">MAKPRQSSFRRILVSKILLLSVPVLLIGEIVAYKKARSSLLETARQNLTESAIIKGEKLVEASAALKINVINASQTTTVRSGLPMEVQRFLSKIAKQLPKQIDCIQLIDPQNNDILASTCGIKSFGEVKFPFSSEGFNVETILPPEFGTTGQKNIRNNLQLMLSAPVYDSEENMRYVLRFKSVLMQQRISHKLGLLTGSTVIISDDGTILAHPIASRVGTNIKQHADASRLQSIVKNALLGRQDFLHLFFEQEGEELLAGYTAIPSPLTEGQNKKWVIISVTSLDDALYGLQDIKIILAVLTFGLIGASVLASLYVARYLASPVEKLRDYALNLHLNESTQPVPDNFQIREFNQLAQALHQMLNRLKVWAEELELAWKEAKDANQVKTQFLAATSHELRNPLNIIINCVRIVREDMCDNREEELEFLQRADDTAIHLLGIINDILDISKIEAGKLSVVLKPVDLTQILKDVINIQSVNVQKKGLQLNIPQLEEAIPVNADSAKLKQVLINVIGNATKFTEEGSITIATDIQDRDDKSEVIIKVKDTGIGIDPTQQSKLFRPFVMIDDANARKFGGTGLGLAISRNLMELMGGTITLESQGNNLGTTITITLPLIDISLLSESEDKEGSKNINPSTQSKQATATTQAGDTNHKGNFLPSNFNKEIRNPRFRMQKPVTSDQ</sequence>
<dbReference type="PROSITE" id="PS50885">
    <property type="entry name" value="HAMP"/>
    <property type="match status" value="1"/>
</dbReference>
<dbReference type="InterPro" id="IPR005467">
    <property type="entry name" value="His_kinase_dom"/>
</dbReference>
<proteinExistence type="inferred from homology"/>
<evidence type="ECO:0000313" key="14">
    <source>
        <dbReference type="Proteomes" id="UP000076925"/>
    </source>
</evidence>
<dbReference type="InterPro" id="IPR036890">
    <property type="entry name" value="HATPase_C_sf"/>
</dbReference>
<dbReference type="PANTHER" id="PTHR43711">
    <property type="entry name" value="TWO-COMPONENT HISTIDINE KINASE"/>
    <property type="match status" value="1"/>
</dbReference>
<dbReference type="Gene3D" id="6.10.340.10">
    <property type="match status" value="1"/>
</dbReference>
<dbReference type="InterPro" id="IPR003594">
    <property type="entry name" value="HATPase_dom"/>
</dbReference>
<evidence type="ECO:0000313" key="13">
    <source>
        <dbReference type="EMBL" id="KYC35169.1"/>
    </source>
</evidence>
<evidence type="ECO:0000256" key="6">
    <source>
        <dbReference type="ARBA" id="ARBA00022679"/>
    </source>
</evidence>
<evidence type="ECO:0000256" key="2">
    <source>
        <dbReference type="ARBA" id="ARBA00004370"/>
    </source>
</evidence>
<dbReference type="OrthoDB" id="490876at2"/>
<dbReference type="CDD" id="cd16922">
    <property type="entry name" value="HATPase_EvgS-ArcB-TorS-like"/>
    <property type="match status" value="1"/>
</dbReference>
<comment type="catalytic activity">
    <reaction evidence="1">
        <text>ATP + protein L-histidine = ADP + protein N-phospho-L-histidine.</text>
        <dbReference type="EC" id="2.7.13.3"/>
    </reaction>
</comment>
<keyword evidence="5" id="KW-0597">Phosphoprotein</keyword>
<dbReference type="Gene3D" id="3.30.450.20">
    <property type="entry name" value="PAS domain"/>
    <property type="match status" value="1"/>
</dbReference>
<dbReference type="AlphaFoldDB" id="A0A139WRX1"/>
<reference evidence="13 14" key="1">
    <citation type="journal article" date="2013" name="Genome Biol. Evol.">
        <title>Genomes of Stigonematalean cyanobacteria (subsection V) and the evolution of oxygenic photosynthesis from prokaryotes to plastids.</title>
        <authorList>
            <person name="Dagan T."/>
            <person name="Roettger M."/>
            <person name="Stucken K."/>
            <person name="Landan G."/>
            <person name="Koch R."/>
            <person name="Major P."/>
            <person name="Gould S.B."/>
            <person name="Goremykin V.V."/>
            <person name="Rippka R."/>
            <person name="Tandeau de Marsac N."/>
            <person name="Gugger M."/>
            <person name="Lockhart P.J."/>
            <person name="Allen J.F."/>
            <person name="Brune I."/>
            <person name="Maus I."/>
            <person name="Puhler A."/>
            <person name="Martin W.F."/>
        </authorList>
    </citation>
    <scope>NUCLEOTIDE SEQUENCE [LARGE SCALE GENOMIC DNA]</scope>
    <source>
        <strain evidence="13 14">PCC 7110</strain>
    </source>
</reference>
<evidence type="ECO:0000256" key="8">
    <source>
        <dbReference type="ARBA" id="ARBA00023012"/>
    </source>
</evidence>
<keyword evidence="8" id="KW-0902">Two-component regulatory system</keyword>
<gene>
    <name evidence="13" type="ORF">WA1_08395</name>
</gene>
<dbReference type="Pfam" id="PF00512">
    <property type="entry name" value="HisKA"/>
    <property type="match status" value="1"/>
</dbReference>
<accession>A0A139WRX1</accession>
<dbReference type="PANTHER" id="PTHR43711:SF26">
    <property type="entry name" value="SENSOR HISTIDINE KINASE RCSC"/>
    <property type="match status" value="1"/>
</dbReference>
<dbReference type="InterPro" id="IPR004358">
    <property type="entry name" value="Sig_transdc_His_kin-like_C"/>
</dbReference>
<comment type="similarity">
    <text evidence="3">In the N-terminal section; belongs to the phytochrome family.</text>
</comment>
<evidence type="ECO:0000256" key="7">
    <source>
        <dbReference type="ARBA" id="ARBA00022777"/>
    </source>
</evidence>
<feature type="domain" description="Histidine kinase" evidence="11">
    <location>
        <begin position="393"/>
        <end position="615"/>
    </location>
</feature>
<evidence type="ECO:0000259" key="12">
    <source>
        <dbReference type="PROSITE" id="PS50885"/>
    </source>
</evidence>
<dbReference type="CDD" id="cd00082">
    <property type="entry name" value="HisKA"/>
    <property type="match status" value="1"/>
</dbReference>
<dbReference type="CDD" id="cd12912">
    <property type="entry name" value="PDC2_MCP_like"/>
    <property type="match status" value="1"/>
</dbReference>
<dbReference type="InterPro" id="IPR036097">
    <property type="entry name" value="HisK_dim/P_sf"/>
</dbReference>
<dbReference type="STRING" id="128403.WA1_08395"/>
<dbReference type="SMART" id="SM00388">
    <property type="entry name" value="HisKA"/>
    <property type="match status" value="1"/>
</dbReference>
<comment type="subcellular location">
    <subcellularLocation>
        <location evidence="2">Membrane</location>
    </subcellularLocation>
</comment>
<dbReference type="InterPro" id="IPR050736">
    <property type="entry name" value="Sensor_HK_Regulatory"/>
</dbReference>
<name>A0A139WRX1_9CYAN</name>
<keyword evidence="14" id="KW-1185">Reference proteome</keyword>
<dbReference type="Gene3D" id="1.10.287.130">
    <property type="match status" value="1"/>
</dbReference>
<feature type="region of interest" description="Disordered" evidence="10">
    <location>
        <begin position="624"/>
        <end position="679"/>
    </location>
</feature>
<dbReference type="EMBL" id="ANNX02000052">
    <property type="protein sequence ID" value="KYC35169.1"/>
    <property type="molecule type" value="Genomic_DNA"/>
</dbReference>
<dbReference type="FunFam" id="3.30.565.10:FF:000010">
    <property type="entry name" value="Sensor histidine kinase RcsC"/>
    <property type="match status" value="1"/>
</dbReference>
<dbReference type="RefSeq" id="WP_017745516.1">
    <property type="nucleotide sequence ID" value="NZ_KQ976354.1"/>
</dbReference>
<dbReference type="SMART" id="SM00387">
    <property type="entry name" value="HATPase_c"/>
    <property type="match status" value="1"/>
</dbReference>
<evidence type="ECO:0000256" key="4">
    <source>
        <dbReference type="ARBA" id="ARBA00012438"/>
    </source>
</evidence>
<dbReference type="PRINTS" id="PR00344">
    <property type="entry name" value="BCTRLSENSOR"/>
</dbReference>
<keyword evidence="6" id="KW-0808">Transferase</keyword>
<dbReference type="PROSITE" id="PS50109">
    <property type="entry name" value="HIS_KIN"/>
    <property type="match status" value="1"/>
</dbReference>
<evidence type="ECO:0000256" key="5">
    <source>
        <dbReference type="ARBA" id="ARBA00022553"/>
    </source>
</evidence>
<feature type="domain" description="HAMP" evidence="12">
    <location>
        <begin position="318"/>
        <end position="371"/>
    </location>
</feature>
<evidence type="ECO:0000256" key="3">
    <source>
        <dbReference type="ARBA" id="ARBA00006402"/>
    </source>
</evidence>
<dbReference type="SUPFAM" id="SSF47384">
    <property type="entry name" value="Homodimeric domain of signal transducing histidine kinase"/>
    <property type="match status" value="1"/>
</dbReference>
<dbReference type="Gene3D" id="3.30.565.10">
    <property type="entry name" value="Histidine kinase-like ATPase, C-terminal domain"/>
    <property type="match status" value="1"/>
</dbReference>
<dbReference type="GO" id="GO:0016020">
    <property type="term" value="C:membrane"/>
    <property type="evidence" value="ECO:0007669"/>
    <property type="project" value="UniProtKB-SubCell"/>
</dbReference>
<dbReference type="SUPFAM" id="SSF55874">
    <property type="entry name" value="ATPase domain of HSP90 chaperone/DNA topoisomerase II/histidine kinase"/>
    <property type="match status" value="1"/>
</dbReference>
<comment type="caution">
    <text evidence="13">The sequence shown here is derived from an EMBL/GenBank/DDBJ whole genome shotgun (WGS) entry which is preliminary data.</text>
</comment>
<evidence type="ECO:0000256" key="1">
    <source>
        <dbReference type="ARBA" id="ARBA00000085"/>
    </source>
</evidence>
<dbReference type="Pfam" id="PF02518">
    <property type="entry name" value="HATPase_c"/>
    <property type="match status" value="1"/>
</dbReference>
<evidence type="ECO:0000256" key="10">
    <source>
        <dbReference type="SAM" id="MobiDB-lite"/>
    </source>
</evidence>
<dbReference type="GO" id="GO:0000155">
    <property type="term" value="F:phosphorelay sensor kinase activity"/>
    <property type="evidence" value="ECO:0007669"/>
    <property type="project" value="InterPro"/>
</dbReference>
<dbReference type="EC" id="2.7.13.3" evidence="4"/>
<dbReference type="InterPro" id="IPR003660">
    <property type="entry name" value="HAMP_dom"/>
</dbReference>
<evidence type="ECO:0000256" key="9">
    <source>
        <dbReference type="ARBA" id="ARBA00074306"/>
    </source>
</evidence>
<protein>
    <recommendedName>
        <fullName evidence="9">Circadian input-output histidine kinase CikA</fullName>
        <ecNumber evidence="4">2.7.13.3</ecNumber>
    </recommendedName>
</protein>
<keyword evidence="7 13" id="KW-0418">Kinase</keyword>
<feature type="compositionally biased region" description="Low complexity" evidence="10">
    <location>
        <begin position="634"/>
        <end position="646"/>
    </location>
</feature>
<dbReference type="Proteomes" id="UP000076925">
    <property type="component" value="Unassembled WGS sequence"/>
</dbReference>